<evidence type="ECO:0000313" key="3">
    <source>
        <dbReference type="EMBL" id="MDZ5710679.1"/>
    </source>
</evidence>
<dbReference type="Proteomes" id="UP001292084">
    <property type="component" value="Unassembled WGS sequence"/>
</dbReference>
<feature type="compositionally biased region" description="Low complexity" evidence="1">
    <location>
        <begin position="31"/>
        <end position="45"/>
    </location>
</feature>
<dbReference type="PANTHER" id="PTHR43649:SF12">
    <property type="entry name" value="DIACETYLCHITOBIOSE BINDING PROTEIN DASA"/>
    <property type="match status" value="1"/>
</dbReference>
<evidence type="ECO:0000313" key="4">
    <source>
        <dbReference type="Proteomes" id="UP001292084"/>
    </source>
</evidence>
<feature type="chain" id="PRO_5045332745" evidence="2">
    <location>
        <begin position="23"/>
        <end position="445"/>
    </location>
</feature>
<dbReference type="SUPFAM" id="SSF53850">
    <property type="entry name" value="Periplasmic binding protein-like II"/>
    <property type="match status" value="1"/>
</dbReference>
<dbReference type="PANTHER" id="PTHR43649">
    <property type="entry name" value="ARABINOSE-BINDING PROTEIN-RELATED"/>
    <property type="match status" value="1"/>
</dbReference>
<keyword evidence="4" id="KW-1185">Reference proteome</keyword>
<feature type="signal peptide" evidence="2">
    <location>
        <begin position="1"/>
        <end position="22"/>
    </location>
</feature>
<evidence type="ECO:0000256" key="2">
    <source>
        <dbReference type="SAM" id="SignalP"/>
    </source>
</evidence>
<dbReference type="EMBL" id="JAXQNN010000001">
    <property type="protein sequence ID" value="MDZ5710679.1"/>
    <property type="molecule type" value="Genomic_DNA"/>
</dbReference>
<dbReference type="InterPro" id="IPR006059">
    <property type="entry name" value="SBP"/>
</dbReference>
<keyword evidence="2" id="KW-0732">Signal</keyword>
<feature type="region of interest" description="Disordered" evidence="1">
    <location>
        <begin position="26"/>
        <end position="45"/>
    </location>
</feature>
<proteinExistence type="predicted"/>
<name>A0ABU5KHF1_9BACL</name>
<accession>A0ABU5KHF1</accession>
<organism evidence="3 4">
    <name type="scientific">Jeotgalibacillus haloalkalitolerans</name>
    <dbReference type="NCBI Taxonomy" id="3104292"/>
    <lineage>
        <taxon>Bacteria</taxon>
        <taxon>Bacillati</taxon>
        <taxon>Bacillota</taxon>
        <taxon>Bacilli</taxon>
        <taxon>Bacillales</taxon>
        <taxon>Caryophanaceae</taxon>
        <taxon>Jeotgalibacillus</taxon>
    </lineage>
</organism>
<gene>
    <name evidence="3" type="ORF">UFB30_00540</name>
</gene>
<dbReference type="RefSeq" id="WP_322419720.1">
    <property type="nucleotide sequence ID" value="NZ_JAXQNN010000001.1"/>
</dbReference>
<dbReference type="Gene3D" id="3.40.190.10">
    <property type="entry name" value="Periplasmic binding protein-like II"/>
    <property type="match status" value="1"/>
</dbReference>
<reference evidence="3 4" key="1">
    <citation type="submission" date="2023-12" db="EMBL/GenBank/DDBJ databases">
        <title>Jeotgalibacillus haloalkaliphilus sp. nov., a novel salt-tolerant bacteria, isolated from the estuary of the Fenhe River into the Yellow River.</title>
        <authorList>
            <person name="Li Y."/>
        </authorList>
    </citation>
    <scope>NUCLEOTIDE SEQUENCE [LARGE SCALE GENOMIC DNA]</scope>
    <source>
        <strain evidence="3 4">HH7-29</strain>
    </source>
</reference>
<sequence>MEKTVKRIFAGSLITALSLSMAACNSDGANGSDDSQEGGSSEGLSGTVTMWTASLAGEPFDTYFKDLEADFEEMHPDLDVVIQDIPQNEMEQKVLTSLTGGDVPDLVNLNPHYMSNIAAQGGLLDLTDELSDEAKGAYVEGPFESGKYEDGLYALPWYLTTTVSWYNGDHFEEAGVSELPTTTQGIYDTAKKVTDATGNPSYYPVINDGNAIMEKLVSLSNGEPIVEDGVANLSGNENIVEFFELTQKMYEEGIIPQETAEGSIQTGQELYMAGNISLLEGGVTFLGPIESGAPDVFSASKAGQPLNDADAPVNVAVMNFAVPAKTQNKEAAVALAEFVTNAENQLEFAKTAGTVLPSTTESLEDDYFANPGDSPKAMGMLEASKSLGRAEVLIPPTENSADLRLATKNIFTENLQGSLSPEEAVKQLEEEWNAAFEKSGEKVTF</sequence>
<evidence type="ECO:0000256" key="1">
    <source>
        <dbReference type="SAM" id="MobiDB-lite"/>
    </source>
</evidence>
<comment type="caution">
    <text evidence="3">The sequence shown here is derived from an EMBL/GenBank/DDBJ whole genome shotgun (WGS) entry which is preliminary data.</text>
</comment>
<dbReference type="PROSITE" id="PS51257">
    <property type="entry name" value="PROKAR_LIPOPROTEIN"/>
    <property type="match status" value="1"/>
</dbReference>
<protein>
    <submittedName>
        <fullName evidence="3">ABC transporter substrate-binding protein</fullName>
    </submittedName>
</protein>
<dbReference type="Pfam" id="PF01547">
    <property type="entry name" value="SBP_bac_1"/>
    <property type="match status" value="1"/>
</dbReference>
<dbReference type="InterPro" id="IPR050490">
    <property type="entry name" value="Bact_solute-bd_prot1"/>
</dbReference>